<reference evidence="3" key="1">
    <citation type="journal article" date="2017" name="Nat. Commun.">
        <title>The North American bullfrog draft genome provides insight into hormonal regulation of long noncoding RNA.</title>
        <authorList>
            <person name="Hammond S.A."/>
            <person name="Warren R.L."/>
            <person name="Vandervalk B.P."/>
            <person name="Kucuk E."/>
            <person name="Khan H."/>
            <person name="Gibb E.A."/>
            <person name="Pandoh P."/>
            <person name="Kirk H."/>
            <person name="Zhao Y."/>
            <person name="Jones M."/>
            <person name="Mungall A.J."/>
            <person name="Coope R."/>
            <person name="Pleasance S."/>
            <person name="Moore R.A."/>
            <person name="Holt R.A."/>
            <person name="Round J.M."/>
            <person name="Ohora S."/>
            <person name="Walle B.V."/>
            <person name="Veldhoen N."/>
            <person name="Helbing C.C."/>
            <person name="Birol I."/>
        </authorList>
    </citation>
    <scope>NUCLEOTIDE SEQUENCE [LARGE SCALE GENOMIC DNA]</scope>
</reference>
<evidence type="ECO:0008006" key="4">
    <source>
        <dbReference type="Google" id="ProtNLM"/>
    </source>
</evidence>
<evidence type="ECO:0000313" key="2">
    <source>
        <dbReference type="EMBL" id="PIO32724.1"/>
    </source>
</evidence>
<feature type="compositionally biased region" description="Basic and acidic residues" evidence="1">
    <location>
        <begin position="525"/>
        <end position="647"/>
    </location>
</feature>
<dbReference type="PANTHER" id="PTHR14709:SF1">
    <property type="entry name" value="PROLINE-RICH PROTEIN 12"/>
    <property type="match status" value="1"/>
</dbReference>
<protein>
    <recommendedName>
        <fullName evidence="4">DUF4211 domain-containing protein</fullName>
    </recommendedName>
</protein>
<name>A0A2G9RY16_AQUCT</name>
<feature type="region of interest" description="Disordered" evidence="1">
    <location>
        <begin position="367"/>
        <end position="477"/>
    </location>
</feature>
<accession>A0A2G9RY16</accession>
<evidence type="ECO:0000256" key="1">
    <source>
        <dbReference type="SAM" id="MobiDB-lite"/>
    </source>
</evidence>
<feature type="region of interest" description="Disordered" evidence="1">
    <location>
        <begin position="252"/>
        <end position="271"/>
    </location>
</feature>
<feature type="region of interest" description="Disordered" evidence="1">
    <location>
        <begin position="168"/>
        <end position="245"/>
    </location>
</feature>
<feature type="region of interest" description="Disordered" evidence="1">
    <location>
        <begin position="77"/>
        <end position="102"/>
    </location>
</feature>
<sequence length="1282" mass="144036">MCTFYLLGQIKLQVPKGNDALQMDQAEMLPPPQENTLDNSQTREKIKQKIKEVEEKQPEIKSGFMASFLDFLKSGKRQQLPTANTSPSKNRPPSAQQASQASFGMASQMLSGTLDSTENDSLVMSCTSPCKRLDDELKRNLETLPSFSSDEEDSVSKNQDLQKSISSAISALYDPTDRKEPESAAPAIVEEKVSSPVPSEPSSQPEPPVAVSPPSPQEAPAPPPPEEPPSQSSPEQEEPEDSRPLHLAKKQETAAICGETDDEDVESSGEGIFRERDEFVIRVEDIQALKTGREPPPIWRVQKALLQKFTPEIKDGQRQFCATSNYLGYFGDAKNRYQRLYVKFLENVNKKDYVRVCSRKPWHRPLQTMRRQSQTKAPGAKSPVAVTKPEKCEKLDRLVRVDTTQRTEKTEAIEKVEKTESTERPDNVEEEETNSDKHESIQQPETCTTNEEPELQNIPTNAVKEPAIEDGENLEKNEKIVETDSVLLNDKEDLVEERDVLEYLGKKDKTGLEVKPEKVEPVIKAEKNEMMQKPEKTESVIKPEKVEPVEKLEKSDVALKNERSDHVAGSEKQELTLKADKVSAAGKAEKLDLAVKSEKVSQAARQEKLERVVKPEKGSTAAKQEKLDRILKQDKSTSGSRQEKESVVKPTVPVKRNKNGKLEKNTPAFKPEKSELAVKSEKLEIPRKAQKAEVVGKTSLPSKEEVLEAPDIEEGVRKLEKMETPSRIEQNDAMKRQPKPESLEHTPKMEAVKKLEKEPTEEKAVRKERVEKTPKLDKPAKGDRADRTGKVERSEKPSRTERMDRSLRAEKEKYTKVEKPEKSTRAERASKTSRTDRLSRTDKSERPEKMPKLERIEKSPKVEKVTRNDRVDRHEKLVKEKIEKHTRAEKVDKVDPPAPKVALKPKQKPTKVKAEPPPKKRKKWLKEVVSSSDSDSSPDQQSEEGKKLMCTSFCFTNILTACVYCWVSFLLASSSEGTTNSLSIYSSGATCSTLTDVLKSSLEDLCPFLTQITQVKEGYVFFFFFCRLCLIGEILFHFLTHSQIGSLAPHLILAVTLLCQTITVKKFLKINPSTAEVAILLIDCAEQMTVALKKIHPLSYLSCLPLTLKVKVKENPKFWVVPRKELEGKSSNGDTSSDVLRVPKGVPLICRDFPSLLGLAMGQNEVKRQQLQLPTVKMDAARLNGGSFLQYICQVQNHSIYKIICKVVGGKLQNGKDVLLQIIDFIAGMAPACAMCDIERVPVGRVLNTRAMKEMYRSYIEMLVSTALDPDMIQALEDTSGE</sequence>
<dbReference type="OrthoDB" id="21499at2759"/>
<feature type="region of interest" description="Disordered" evidence="1">
    <location>
        <begin position="716"/>
        <end position="943"/>
    </location>
</feature>
<evidence type="ECO:0000313" key="3">
    <source>
        <dbReference type="Proteomes" id="UP000228934"/>
    </source>
</evidence>
<feature type="compositionally biased region" description="Basic and acidic residues" evidence="1">
    <location>
        <begin position="660"/>
        <end position="678"/>
    </location>
</feature>
<gene>
    <name evidence="2" type="ORF">AB205_0176380</name>
</gene>
<organism evidence="2 3">
    <name type="scientific">Aquarana catesbeiana</name>
    <name type="common">American bullfrog</name>
    <name type="synonym">Rana catesbeiana</name>
    <dbReference type="NCBI Taxonomy" id="8400"/>
    <lineage>
        <taxon>Eukaryota</taxon>
        <taxon>Metazoa</taxon>
        <taxon>Chordata</taxon>
        <taxon>Craniata</taxon>
        <taxon>Vertebrata</taxon>
        <taxon>Euteleostomi</taxon>
        <taxon>Amphibia</taxon>
        <taxon>Batrachia</taxon>
        <taxon>Anura</taxon>
        <taxon>Neobatrachia</taxon>
        <taxon>Ranoidea</taxon>
        <taxon>Ranidae</taxon>
        <taxon>Aquarana</taxon>
    </lineage>
</organism>
<feature type="region of interest" description="Disordered" evidence="1">
    <location>
        <begin position="525"/>
        <end position="678"/>
    </location>
</feature>
<feature type="compositionally biased region" description="Pro residues" evidence="1">
    <location>
        <begin position="204"/>
        <end position="228"/>
    </location>
</feature>
<feature type="compositionally biased region" description="Basic and acidic residues" evidence="1">
    <location>
        <begin position="716"/>
        <end position="895"/>
    </location>
</feature>
<dbReference type="EMBL" id="KV932689">
    <property type="protein sequence ID" value="PIO32724.1"/>
    <property type="molecule type" value="Genomic_DNA"/>
</dbReference>
<dbReference type="PANTHER" id="PTHR14709">
    <property type="entry name" value="GLUTAMINE AND SERINE-RICH PROTEIN 1-RELATED"/>
    <property type="match status" value="1"/>
</dbReference>
<dbReference type="InterPro" id="IPR052466">
    <property type="entry name" value="DNA_MethProtect_Complex"/>
</dbReference>
<feature type="compositionally biased region" description="Polar residues" evidence="1">
    <location>
        <begin position="441"/>
        <end position="450"/>
    </location>
</feature>
<keyword evidence="3" id="KW-1185">Reference proteome</keyword>
<feature type="compositionally biased region" description="Low complexity" evidence="1">
    <location>
        <begin position="930"/>
        <end position="940"/>
    </location>
</feature>
<feature type="compositionally biased region" description="Basic and acidic residues" evidence="1">
    <location>
        <begin position="388"/>
        <end position="427"/>
    </location>
</feature>
<proteinExistence type="predicted"/>
<dbReference type="Proteomes" id="UP000228934">
    <property type="component" value="Unassembled WGS sequence"/>
</dbReference>
<feature type="compositionally biased region" description="Low complexity" evidence="1">
    <location>
        <begin position="194"/>
        <end position="203"/>
    </location>
</feature>